<dbReference type="EMBL" id="ABWZ01000061">
    <property type="protein sequence ID" value="EEB24503.1"/>
    <property type="molecule type" value="Genomic_DNA"/>
</dbReference>
<evidence type="ECO:0000256" key="5">
    <source>
        <dbReference type="SAM" id="Phobius"/>
    </source>
</evidence>
<name>B6W0F2_9BACT</name>
<reference evidence="6 7" key="2">
    <citation type="submission" date="2008-10" db="EMBL/GenBank/DDBJ databases">
        <authorList>
            <person name="Fulton L."/>
            <person name="Clifton S."/>
            <person name="Fulton B."/>
            <person name="Xu J."/>
            <person name="Minx P."/>
            <person name="Pepin K.H."/>
            <person name="Johnson M."/>
            <person name="Thiruvilangam P."/>
            <person name="Bhonagiri V."/>
            <person name="Nash W.E."/>
            <person name="Mardis E.R."/>
            <person name="Wilson R.K."/>
        </authorList>
    </citation>
    <scope>NUCLEOTIDE SEQUENCE [LARGE SCALE GENOMIC DNA]</scope>
    <source>
        <strain evidence="6 7">DSM 17855</strain>
    </source>
</reference>
<feature type="transmembrane region" description="Helical" evidence="5">
    <location>
        <begin position="84"/>
        <end position="101"/>
    </location>
</feature>
<feature type="transmembrane region" description="Helical" evidence="5">
    <location>
        <begin position="171"/>
        <end position="193"/>
    </location>
</feature>
<dbReference type="Proteomes" id="UP000004849">
    <property type="component" value="Unassembled WGS sequence"/>
</dbReference>
<proteinExistence type="predicted"/>
<keyword evidence="4 5" id="KW-0472">Membrane</keyword>
<feature type="transmembrane region" description="Helical" evidence="5">
    <location>
        <begin position="140"/>
        <end position="159"/>
    </location>
</feature>
<dbReference type="GO" id="GO:0030255">
    <property type="term" value="P:protein secretion by the type IV secretion system"/>
    <property type="evidence" value="ECO:0007669"/>
    <property type="project" value="InterPro"/>
</dbReference>
<gene>
    <name evidence="6" type="ORF">BACDOR_03032</name>
</gene>
<evidence type="ECO:0000313" key="6">
    <source>
        <dbReference type="EMBL" id="EEB24503.1"/>
    </source>
</evidence>
<evidence type="ECO:0000256" key="4">
    <source>
        <dbReference type="ARBA" id="ARBA00023136"/>
    </source>
</evidence>
<protein>
    <recommendedName>
        <fullName evidence="8">TrbL/VirB6 plasmid conjugal transfer protein</fullName>
    </recommendedName>
</protein>
<keyword evidence="2 5" id="KW-0812">Transmembrane</keyword>
<comment type="subcellular location">
    <subcellularLocation>
        <location evidence="1">Membrane</location>
        <topology evidence="1">Multi-pass membrane protein</topology>
    </subcellularLocation>
</comment>
<sequence>MNLVWQYVFCIAAVALFPVLLEALETVFGKLMDDLQAGFGGKVYDVADLFQKPIIAQFEKQFSDMSVMDVAGVLLNPVGSSFDYLLAYVAGVIAAPFYMYAQTLFIVGRYMFLLLLELISPVAIACFYNESTRTYFHTWCKNLLVCYLMVPAFILASKFSDAIVCEYVMNTSWNVVLQVLFSLALKLSLLAIVRGRIHNLF</sequence>
<dbReference type="HOGENOM" id="CLU_095983_0_0_10"/>
<accession>B6W0F2</accession>
<dbReference type="AlphaFoldDB" id="B6W0F2"/>
<evidence type="ECO:0000256" key="3">
    <source>
        <dbReference type="ARBA" id="ARBA00022989"/>
    </source>
</evidence>
<reference evidence="6 7" key="1">
    <citation type="submission" date="2008-10" db="EMBL/GenBank/DDBJ databases">
        <title>Draft genome sequence of Bacteroides dorei (DSM 17855).</title>
        <authorList>
            <person name="Sudarsanam P."/>
            <person name="Ley R."/>
            <person name="Guruge J."/>
            <person name="Turnbaugh P.J."/>
            <person name="Mahowald M."/>
            <person name="Liep D."/>
            <person name="Gordon J."/>
        </authorList>
    </citation>
    <scope>NUCLEOTIDE SEQUENCE [LARGE SCALE GENOMIC DNA]</scope>
    <source>
        <strain evidence="6 7">DSM 17855</strain>
    </source>
</reference>
<dbReference type="GO" id="GO:0016020">
    <property type="term" value="C:membrane"/>
    <property type="evidence" value="ECO:0007669"/>
    <property type="project" value="UniProtKB-SubCell"/>
</dbReference>
<feature type="transmembrane region" description="Helical" evidence="5">
    <location>
        <begin position="6"/>
        <end position="24"/>
    </location>
</feature>
<evidence type="ECO:0008006" key="8">
    <source>
        <dbReference type="Google" id="ProtNLM"/>
    </source>
</evidence>
<keyword evidence="3 5" id="KW-1133">Transmembrane helix</keyword>
<evidence type="ECO:0000256" key="1">
    <source>
        <dbReference type="ARBA" id="ARBA00004141"/>
    </source>
</evidence>
<dbReference type="InterPro" id="IPR007688">
    <property type="entry name" value="Conjugal_tfr_TrbL/VirB6"/>
</dbReference>
<evidence type="ECO:0000256" key="2">
    <source>
        <dbReference type="ARBA" id="ARBA00022692"/>
    </source>
</evidence>
<organism evidence="6 7">
    <name type="scientific">Phocaeicola dorei DSM 17855</name>
    <dbReference type="NCBI Taxonomy" id="483217"/>
    <lineage>
        <taxon>Bacteria</taxon>
        <taxon>Pseudomonadati</taxon>
        <taxon>Bacteroidota</taxon>
        <taxon>Bacteroidia</taxon>
        <taxon>Bacteroidales</taxon>
        <taxon>Bacteroidaceae</taxon>
        <taxon>Phocaeicola</taxon>
    </lineage>
</organism>
<evidence type="ECO:0000313" key="7">
    <source>
        <dbReference type="Proteomes" id="UP000004849"/>
    </source>
</evidence>
<dbReference type="Pfam" id="PF04610">
    <property type="entry name" value="TrbL"/>
    <property type="match status" value="1"/>
</dbReference>